<dbReference type="InterPro" id="IPR012659">
    <property type="entry name" value="CHP02444"/>
</dbReference>
<dbReference type="RefSeq" id="WP_343794163.1">
    <property type="nucleotide sequence ID" value="NZ_BAAAGA010000005.1"/>
</dbReference>
<evidence type="ECO:0000313" key="2">
    <source>
        <dbReference type="Proteomes" id="UP001501352"/>
    </source>
</evidence>
<proteinExistence type="predicted"/>
<comment type="caution">
    <text evidence="1">The sequence shown here is derived from an EMBL/GenBank/DDBJ whole genome shotgun (WGS) entry which is preliminary data.</text>
</comment>
<dbReference type="EMBL" id="BAAAGA010000005">
    <property type="protein sequence ID" value="GAA0626673.1"/>
    <property type="molecule type" value="Genomic_DNA"/>
</dbReference>
<dbReference type="Pfam" id="PF09523">
    <property type="entry name" value="DUF2390"/>
    <property type="match status" value="1"/>
</dbReference>
<reference evidence="1 2" key="1">
    <citation type="journal article" date="2019" name="Int. J. Syst. Evol. Microbiol.">
        <title>The Global Catalogue of Microorganisms (GCM) 10K type strain sequencing project: providing services to taxonomists for standard genome sequencing and annotation.</title>
        <authorList>
            <consortium name="The Broad Institute Genomics Platform"/>
            <consortium name="The Broad Institute Genome Sequencing Center for Infectious Disease"/>
            <person name="Wu L."/>
            <person name="Ma J."/>
        </authorList>
    </citation>
    <scope>NUCLEOTIDE SEQUENCE [LARGE SCALE GENOMIC DNA]</scope>
    <source>
        <strain evidence="1 2">JCM 12928</strain>
    </source>
</reference>
<sequence>MTLWDWSLRAWAAPGVSLAALDLQDAQGQCIPLLLWAAWAAQTGRAVDQDEVEAAADTARVWHETTIAPLRQVRRAMKSRIPDMDDTAREAVREGIKAIELQTERHLLEALDALTPAETGPSRPVLPALVAASREWSSVTPRTALSLFAERLPA</sequence>
<evidence type="ECO:0000313" key="1">
    <source>
        <dbReference type="EMBL" id="GAA0626673.1"/>
    </source>
</evidence>
<accession>A0ABN1H1U9</accession>
<dbReference type="Proteomes" id="UP001501352">
    <property type="component" value="Unassembled WGS sequence"/>
</dbReference>
<name>A0ABN1H1U9_9CAUL</name>
<organism evidence="1 2">
    <name type="scientific">Brevundimonas kwangchunensis</name>
    <dbReference type="NCBI Taxonomy" id="322163"/>
    <lineage>
        <taxon>Bacteria</taxon>
        <taxon>Pseudomonadati</taxon>
        <taxon>Pseudomonadota</taxon>
        <taxon>Alphaproteobacteria</taxon>
        <taxon>Caulobacterales</taxon>
        <taxon>Caulobacteraceae</taxon>
        <taxon>Brevundimonas</taxon>
    </lineage>
</organism>
<gene>
    <name evidence="1" type="ORF">GCM10009422_24430</name>
</gene>
<dbReference type="NCBIfam" id="TIGR02444">
    <property type="entry name" value="TIGR02444 family protein"/>
    <property type="match status" value="1"/>
</dbReference>
<keyword evidence="2" id="KW-1185">Reference proteome</keyword>
<protein>
    <submittedName>
        <fullName evidence="1">TIGR02444 family protein</fullName>
    </submittedName>
</protein>